<comment type="similarity">
    <text evidence="2 4">Belongs to the HUS1 family.</text>
</comment>
<dbReference type="GO" id="GO:0006289">
    <property type="term" value="P:nucleotide-excision repair"/>
    <property type="evidence" value="ECO:0007669"/>
    <property type="project" value="TreeGrafter"/>
</dbReference>
<comment type="subcellular location">
    <subcellularLocation>
        <location evidence="1">Nucleus</location>
    </subcellularLocation>
</comment>
<name>A0A8T0HIV4_CERPU</name>
<keyword evidence="3" id="KW-0539">Nucleus</keyword>
<evidence type="ECO:0000256" key="3">
    <source>
        <dbReference type="ARBA" id="ARBA00023242"/>
    </source>
</evidence>
<gene>
    <name evidence="5" type="ORF">KC19_6G134000</name>
</gene>
<dbReference type="GO" id="GO:0030896">
    <property type="term" value="C:checkpoint clamp complex"/>
    <property type="evidence" value="ECO:0007669"/>
    <property type="project" value="InterPro"/>
</dbReference>
<evidence type="ECO:0000313" key="6">
    <source>
        <dbReference type="Proteomes" id="UP000822688"/>
    </source>
</evidence>
<dbReference type="PANTHER" id="PTHR12900">
    <property type="entry name" value="MITOTIC AND DNA DAMAGE CHECKPOINT PROTEIN HUS1"/>
    <property type="match status" value="1"/>
</dbReference>
<keyword evidence="6" id="KW-1185">Reference proteome</keyword>
<sequence>MKFKAFLTDHGVALLERRFLPAFEKIGKTCHVYLTPVHFILLHNVLNSDGVQAIAQFSKDVVFDDYRISSQNQDRIAFTVDLTLLLRALKSSVSIYGDKLQVKLVRKRPSLSERPMPYLTFESKGLKSAIIQDVPISQPLNRIDVQELQSSLDMAQELPRTLVQVPELQHLIGLIDRIGKLGEVLEVAVTQYGDLHLQVSQTMVSLGSEYRKLRVIGVRADPTSMGSASSSASRLQQALQKGEASKVFVNMKHFAKSLQCHLTRPDAAFCGVGAVDSCLYMMFQYFIPGTRQTDNTISLHYRLPVLDPGGA</sequence>
<organism evidence="5 6">
    <name type="scientific">Ceratodon purpureus</name>
    <name type="common">Fire moss</name>
    <name type="synonym">Dicranum purpureum</name>
    <dbReference type="NCBI Taxonomy" id="3225"/>
    <lineage>
        <taxon>Eukaryota</taxon>
        <taxon>Viridiplantae</taxon>
        <taxon>Streptophyta</taxon>
        <taxon>Embryophyta</taxon>
        <taxon>Bryophyta</taxon>
        <taxon>Bryophytina</taxon>
        <taxon>Bryopsida</taxon>
        <taxon>Dicranidae</taxon>
        <taxon>Pseudoditrichales</taxon>
        <taxon>Ditrichaceae</taxon>
        <taxon>Ceratodon</taxon>
    </lineage>
</organism>
<accession>A0A8T0HIV4</accession>
<dbReference type="InterPro" id="IPR007150">
    <property type="entry name" value="HUS1/Mec3"/>
</dbReference>
<dbReference type="EMBL" id="CM026427">
    <property type="protein sequence ID" value="KAG0570032.1"/>
    <property type="molecule type" value="Genomic_DNA"/>
</dbReference>
<evidence type="ECO:0000313" key="5">
    <source>
        <dbReference type="EMBL" id="KAG0570032.1"/>
    </source>
</evidence>
<dbReference type="GO" id="GO:0035861">
    <property type="term" value="C:site of double-strand break"/>
    <property type="evidence" value="ECO:0007669"/>
    <property type="project" value="TreeGrafter"/>
</dbReference>
<dbReference type="GO" id="GO:0000723">
    <property type="term" value="P:telomere maintenance"/>
    <property type="evidence" value="ECO:0007669"/>
    <property type="project" value="TreeGrafter"/>
</dbReference>
<dbReference type="GO" id="GO:0000724">
    <property type="term" value="P:double-strand break repair via homologous recombination"/>
    <property type="evidence" value="ECO:0007669"/>
    <property type="project" value="TreeGrafter"/>
</dbReference>
<dbReference type="PIRSF" id="PIRSF011312">
    <property type="entry name" value="Cell_cycle_HUS1"/>
    <property type="match status" value="1"/>
</dbReference>
<dbReference type="PANTHER" id="PTHR12900:SF0">
    <property type="entry name" value="CHECKPOINT PROTEIN"/>
    <property type="match status" value="1"/>
</dbReference>
<dbReference type="Gene3D" id="3.70.10.10">
    <property type="match status" value="1"/>
</dbReference>
<protein>
    <recommendedName>
        <fullName evidence="4">Checkpoint protein</fullName>
    </recommendedName>
</protein>
<evidence type="ECO:0000256" key="4">
    <source>
        <dbReference type="PIRNR" id="PIRNR011312"/>
    </source>
</evidence>
<dbReference type="GO" id="GO:0031573">
    <property type="term" value="P:mitotic intra-S DNA damage checkpoint signaling"/>
    <property type="evidence" value="ECO:0007669"/>
    <property type="project" value="TreeGrafter"/>
</dbReference>
<dbReference type="InterPro" id="IPR016580">
    <property type="entry name" value="HUS1"/>
</dbReference>
<evidence type="ECO:0000256" key="1">
    <source>
        <dbReference type="ARBA" id="ARBA00004123"/>
    </source>
</evidence>
<dbReference type="Proteomes" id="UP000822688">
    <property type="component" value="Chromosome 6"/>
</dbReference>
<dbReference type="GO" id="GO:0033314">
    <property type="term" value="P:mitotic DNA replication checkpoint signaling"/>
    <property type="evidence" value="ECO:0007669"/>
    <property type="project" value="TreeGrafter"/>
</dbReference>
<dbReference type="GO" id="GO:0005730">
    <property type="term" value="C:nucleolus"/>
    <property type="evidence" value="ECO:0007669"/>
    <property type="project" value="InterPro"/>
</dbReference>
<proteinExistence type="inferred from homology"/>
<reference evidence="5 6" key="1">
    <citation type="submission" date="2020-06" db="EMBL/GenBank/DDBJ databases">
        <title>WGS assembly of Ceratodon purpureus strain R40.</title>
        <authorList>
            <person name="Carey S.B."/>
            <person name="Jenkins J."/>
            <person name="Shu S."/>
            <person name="Lovell J.T."/>
            <person name="Sreedasyam A."/>
            <person name="Maumus F."/>
            <person name="Tiley G.P."/>
            <person name="Fernandez-Pozo N."/>
            <person name="Barry K."/>
            <person name="Chen C."/>
            <person name="Wang M."/>
            <person name="Lipzen A."/>
            <person name="Daum C."/>
            <person name="Saski C.A."/>
            <person name="Payton A.C."/>
            <person name="Mcbreen J.C."/>
            <person name="Conrad R.E."/>
            <person name="Kollar L.M."/>
            <person name="Olsson S."/>
            <person name="Huttunen S."/>
            <person name="Landis J.B."/>
            <person name="Wickett N.J."/>
            <person name="Johnson M.G."/>
            <person name="Rensing S.A."/>
            <person name="Grimwood J."/>
            <person name="Schmutz J."/>
            <person name="Mcdaniel S.F."/>
        </authorList>
    </citation>
    <scope>NUCLEOTIDE SEQUENCE [LARGE SCALE GENOMIC DNA]</scope>
    <source>
        <strain evidence="5 6">R40</strain>
    </source>
</reference>
<dbReference type="OrthoDB" id="337750at2759"/>
<dbReference type="Pfam" id="PF04005">
    <property type="entry name" value="Hus1"/>
    <property type="match status" value="1"/>
</dbReference>
<evidence type="ECO:0000256" key="2">
    <source>
        <dbReference type="ARBA" id="ARBA00005563"/>
    </source>
</evidence>
<comment type="caution">
    <text evidence="5">The sequence shown here is derived from an EMBL/GenBank/DDBJ whole genome shotgun (WGS) entry which is preliminary data.</text>
</comment>
<dbReference type="GO" id="GO:0044778">
    <property type="term" value="P:meiotic DNA integrity checkpoint signaling"/>
    <property type="evidence" value="ECO:0007669"/>
    <property type="project" value="TreeGrafter"/>
</dbReference>
<dbReference type="AlphaFoldDB" id="A0A8T0HIV4"/>